<dbReference type="Proteomes" id="UP000245362">
    <property type="component" value="Unassembled WGS sequence"/>
</dbReference>
<evidence type="ECO:0000256" key="1">
    <source>
        <dbReference type="ARBA" id="ARBA00023231"/>
    </source>
</evidence>
<accession>A0A2U3B525</accession>
<keyword evidence="3" id="KW-1185">Reference proteome</keyword>
<sequence length="96" mass="11435">MENKTVERDRYLSFEGIQCNNNADQLIIMLESALNQGKGLSQWHTYFKTKRHQQKKFGHDNLHFIGNQMNPLYSYFKQCNELDAIELLYKIEQECC</sequence>
<name>A0A2U3B525_9VIBR</name>
<dbReference type="NCBIfam" id="NF033689">
    <property type="entry name" value="N2Fix_CO_CowN"/>
    <property type="match status" value="1"/>
</dbReference>
<comment type="caution">
    <text evidence="2">The sequence shown here is derived from an EMBL/GenBank/DDBJ whole genome shotgun (WGS) entry which is preliminary data.</text>
</comment>
<dbReference type="Pfam" id="PF20543">
    <property type="entry name" value="CowN"/>
    <property type="match status" value="1"/>
</dbReference>
<dbReference type="RefSeq" id="WP_109321204.1">
    <property type="nucleotide sequence ID" value="NZ_QFWT01000014.1"/>
</dbReference>
<organism evidence="2 3">
    <name type="scientific">Vibrio albus</name>
    <dbReference type="NCBI Taxonomy" id="2200953"/>
    <lineage>
        <taxon>Bacteria</taxon>
        <taxon>Pseudomonadati</taxon>
        <taxon>Pseudomonadota</taxon>
        <taxon>Gammaproteobacteria</taxon>
        <taxon>Vibrionales</taxon>
        <taxon>Vibrionaceae</taxon>
        <taxon>Vibrio</taxon>
    </lineage>
</organism>
<evidence type="ECO:0000313" key="2">
    <source>
        <dbReference type="EMBL" id="PWI31901.1"/>
    </source>
</evidence>
<keyword evidence="1" id="KW-0535">Nitrogen fixation</keyword>
<dbReference type="OrthoDB" id="7689335at2"/>
<proteinExistence type="predicted"/>
<protein>
    <submittedName>
        <fullName evidence="2">Nitrogen fixation protein CowN</fullName>
    </submittedName>
</protein>
<gene>
    <name evidence="2" type="ORF">DI392_18665</name>
</gene>
<dbReference type="GO" id="GO:0009399">
    <property type="term" value="P:nitrogen fixation"/>
    <property type="evidence" value="ECO:0007669"/>
    <property type="project" value="InterPro"/>
</dbReference>
<dbReference type="AlphaFoldDB" id="A0A2U3B525"/>
<dbReference type="EMBL" id="QFWT01000014">
    <property type="protein sequence ID" value="PWI31901.1"/>
    <property type="molecule type" value="Genomic_DNA"/>
</dbReference>
<dbReference type="InterPro" id="IPR024899">
    <property type="entry name" value="CowN"/>
</dbReference>
<reference evidence="2 3" key="1">
    <citation type="submission" date="2018-05" db="EMBL/GenBank/DDBJ databases">
        <title>Vibrio limimaris sp. nov., isolated from marine sediment.</title>
        <authorList>
            <person name="Li C.-M."/>
        </authorList>
    </citation>
    <scope>NUCLEOTIDE SEQUENCE [LARGE SCALE GENOMIC DNA]</scope>
    <source>
        <strain evidence="2 3">E4404</strain>
    </source>
</reference>
<evidence type="ECO:0000313" key="3">
    <source>
        <dbReference type="Proteomes" id="UP000245362"/>
    </source>
</evidence>